<comment type="caution">
    <text evidence="1">The sequence shown here is derived from an EMBL/GenBank/DDBJ whole genome shotgun (WGS) entry which is preliminary data.</text>
</comment>
<proteinExistence type="predicted"/>
<evidence type="ECO:0000313" key="2">
    <source>
        <dbReference type="Proteomes" id="UP001172082"/>
    </source>
</evidence>
<accession>A0ABT8KW61</accession>
<dbReference type="EMBL" id="JAUJEA010000011">
    <property type="protein sequence ID" value="MDN5204404.1"/>
    <property type="molecule type" value="Genomic_DNA"/>
</dbReference>
<reference evidence="1" key="1">
    <citation type="submission" date="2023-06" db="EMBL/GenBank/DDBJ databases">
        <title>Genomic of Parafulvivirga corallium.</title>
        <authorList>
            <person name="Wang G."/>
        </authorList>
    </citation>
    <scope>NUCLEOTIDE SEQUENCE</scope>
    <source>
        <strain evidence="1">BMA10</strain>
    </source>
</reference>
<dbReference type="Proteomes" id="UP001172082">
    <property type="component" value="Unassembled WGS sequence"/>
</dbReference>
<protein>
    <submittedName>
        <fullName evidence="1">Uncharacterized protein</fullName>
    </submittedName>
</protein>
<gene>
    <name evidence="1" type="ORF">QQ008_23630</name>
</gene>
<name>A0ABT8KW61_9BACT</name>
<dbReference type="RefSeq" id="WP_346754427.1">
    <property type="nucleotide sequence ID" value="NZ_JAUJEA010000011.1"/>
</dbReference>
<sequence>MIKTFTQNDLIRYYYNEMSEEEKTEIENALVIDPNLMEEYREISTTARLINEVEVSPSERTISNILSYSKKINVNSVCNS</sequence>
<evidence type="ECO:0000313" key="1">
    <source>
        <dbReference type="EMBL" id="MDN5204404.1"/>
    </source>
</evidence>
<organism evidence="1 2">
    <name type="scientific">Splendidivirga corallicola</name>
    <dbReference type="NCBI Taxonomy" id="3051826"/>
    <lineage>
        <taxon>Bacteria</taxon>
        <taxon>Pseudomonadati</taxon>
        <taxon>Bacteroidota</taxon>
        <taxon>Cytophagia</taxon>
        <taxon>Cytophagales</taxon>
        <taxon>Splendidivirgaceae</taxon>
        <taxon>Splendidivirga</taxon>
    </lineage>
</organism>
<keyword evidence="2" id="KW-1185">Reference proteome</keyword>